<sequence length="40" mass="4575">MDYTVVLSIHILVKACSMRHLSTLCKCYLVMSSIQKLMIT</sequence>
<proteinExistence type="predicted"/>
<reference evidence="1" key="1">
    <citation type="submission" date="2014-09" db="EMBL/GenBank/DDBJ databases">
        <authorList>
            <person name="Magalhaes I.L.F."/>
            <person name="Oliveira U."/>
            <person name="Santos F.R."/>
            <person name="Vidigal T.H.D.A."/>
            <person name="Brescovit A.D."/>
            <person name="Santos A.J."/>
        </authorList>
    </citation>
    <scope>NUCLEOTIDE SEQUENCE</scope>
    <source>
        <tissue evidence="1">Shoot tissue taken approximately 20 cm above the soil surface</tissue>
    </source>
</reference>
<evidence type="ECO:0000313" key="1">
    <source>
        <dbReference type="EMBL" id="JAD49946.1"/>
    </source>
</evidence>
<protein>
    <submittedName>
        <fullName evidence="1">Uncharacterized protein</fullName>
    </submittedName>
</protein>
<dbReference type="EMBL" id="GBRH01247949">
    <property type="protein sequence ID" value="JAD49946.1"/>
    <property type="molecule type" value="Transcribed_RNA"/>
</dbReference>
<accession>A0A0A9AFL6</accession>
<name>A0A0A9AFL6_ARUDO</name>
<organism evidence="1">
    <name type="scientific">Arundo donax</name>
    <name type="common">Giant reed</name>
    <name type="synonym">Donax arundinaceus</name>
    <dbReference type="NCBI Taxonomy" id="35708"/>
    <lineage>
        <taxon>Eukaryota</taxon>
        <taxon>Viridiplantae</taxon>
        <taxon>Streptophyta</taxon>
        <taxon>Embryophyta</taxon>
        <taxon>Tracheophyta</taxon>
        <taxon>Spermatophyta</taxon>
        <taxon>Magnoliopsida</taxon>
        <taxon>Liliopsida</taxon>
        <taxon>Poales</taxon>
        <taxon>Poaceae</taxon>
        <taxon>PACMAD clade</taxon>
        <taxon>Arundinoideae</taxon>
        <taxon>Arundineae</taxon>
        <taxon>Arundo</taxon>
    </lineage>
</organism>
<dbReference type="AlphaFoldDB" id="A0A0A9AFL6"/>
<reference evidence="1" key="2">
    <citation type="journal article" date="2015" name="Data Brief">
        <title>Shoot transcriptome of the giant reed, Arundo donax.</title>
        <authorList>
            <person name="Barrero R.A."/>
            <person name="Guerrero F.D."/>
            <person name="Moolhuijzen P."/>
            <person name="Goolsby J.A."/>
            <person name="Tidwell J."/>
            <person name="Bellgard S.E."/>
            <person name="Bellgard M.I."/>
        </authorList>
    </citation>
    <scope>NUCLEOTIDE SEQUENCE</scope>
    <source>
        <tissue evidence="1">Shoot tissue taken approximately 20 cm above the soil surface</tissue>
    </source>
</reference>